<comment type="caution">
    <text evidence="2">The sequence shown here is derived from an EMBL/GenBank/DDBJ whole genome shotgun (WGS) entry which is preliminary data.</text>
</comment>
<dbReference type="RefSeq" id="WP_224329239.1">
    <property type="nucleotide sequence ID" value="NZ_JAUZEA010000002.1"/>
</dbReference>
<reference evidence="2" key="1">
    <citation type="submission" date="2023-07" db="EMBL/GenBank/DDBJ databases">
        <authorList>
            <person name="Shahid S."/>
            <person name="Akbar M.Y."/>
            <person name="Ajmal W."/>
            <person name="Ansari A."/>
            <person name="Ghazanfar S."/>
        </authorList>
    </citation>
    <scope>NUCLEOTIDE SEQUENCE</scope>
    <source>
        <strain evidence="2">NIGAB</strain>
    </source>
</reference>
<protein>
    <recommendedName>
        <fullName evidence="4">Transmembrane protein</fullName>
    </recommendedName>
</protein>
<evidence type="ECO:0008006" key="4">
    <source>
        <dbReference type="Google" id="ProtNLM"/>
    </source>
</evidence>
<dbReference type="AlphaFoldDB" id="A0AAP5C4D7"/>
<name>A0AAP5C4D7_9GAMM</name>
<feature type="transmembrane region" description="Helical" evidence="1">
    <location>
        <begin position="12"/>
        <end position="29"/>
    </location>
</feature>
<evidence type="ECO:0000313" key="3">
    <source>
        <dbReference type="Proteomes" id="UP001240529"/>
    </source>
</evidence>
<proteinExistence type="predicted"/>
<keyword evidence="1" id="KW-0472">Membrane</keyword>
<gene>
    <name evidence="2" type="ORF">Q0031_03745</name>
</gene>
<accession>A0AAP5C4D7</accession>
<sequence>MPSTLETVLKTVGIIVLAALPLVILWFTLRRMSAHARSAFGSGLRLNSPRRISGTSMTLVMVDGKEDREHYFFDTESFYLRRGPVPTAVPLSQITSVTRTSDVIYARYVWQVCFSKASGRKCVTFTNNLSLFNRDFLLFLEAVRKANPLATVERASVIF</sequence>
<keyword evidence="1" id="KW-1133">Transmembrane helix</keyword>
<dbReference type="Proteomes" id="UP001240529">
    <property type="component" value="Unassembled WGS sequence"/>
</dbReference>
<keyword evidence="1" id="KW-0812">Transmembrane</keyword>
<evidence type="ECO:0000313" key="2">
    <source>
        <dbReference type="EMBL" id="MDQ7950889.1"/>
    </source>
</evidence>
<evidence type="ECO:0000256" key="1">
    <source>
        <dbReference type="SAM" id="Phobius"/>
    </source>
</evidence>
<organism evidence="2 3">
    <name type="scientific">Stenotrophomonas geniculata</name>
    <dbReference type="NCBI Taxonomy" id="86188"/>
    <lineage>
        <taxon>Bacteria</taxon>
        <taxon>Pseudomonadati</taxon>
        <taxon>Pseudomonadota</taxon>
        <taxon>Gammaproteobacteria</taxon>
        <taxon>Lysobacterales</taxon>
        <taxon>Lysobacteraceae</taxon>
        <taxon>Stenotrophomonas</taxon>
    </lineage>
</organism>
<dbReference type="EMBL" id="JAVIAC010000002">
    <property type="protein sequence ID" value="MDQ7950889.1"/>
    <property type="molecule type" value="Genomic_DNA"/>
</dbReference>